<dbReference type="EMBL" id="JAPQKT010000004">
    <property type="protein sequence ID" value="KAJ5233201.1"/>
    <property type="molecule type" value="Genomic_DNA"/>
</dbReference>
<evidence type="ECO:0000313" key="1">
    <source>
        <dbReference type="EMBL" id="KAJ5233201.1"/>
    </source>
</evidence>
<sequence length="205" mass="22863">MAPPNGANITNISGTWVMKLKAHQQGISWILRKAISVSTATLKITQGLDEDGDSPFYKPVEWMVLEPALSGGLQGTPEKRHLNWIKFEHNDTLFGRVVIRSHYVPGENTADGRARPLIESFTKVVANPETESLLTEAVVLPPDVGGVDKMDKVFIHDSICSEYHGWAAEQVWAVEMIGEESFLTRRVVVWKGSYAEVARVFYRLA</sequence>
<dbReference type="Proteomes" id="UP001147733">
    <property type="component" value="Unassembled WGS sequence"/>
</dbReference>
<name>A0A9W9P0X4_PENCI</name>
<protein>
    <submittedName>
        <fullName evidence="1">Uncharacterized protein</fullName>
    </submittedName>
</protein>
<dbReference type="PANTHER" id="PTHR38115:SF1">
    <property type="entry name" value="LIPOCALIN-LIKE DOMAIN-CONTAINING PROTEIN"/>
    <property type="match status" value="1"/>
</dbReference>
<organism evidence="1 2">
    <name type="scientific">Penicillium citrinum</name>
    <dbReference type="NCBI Taxonomy" id="5077"/>
    <lineage>
        <taxon>Eukaryota</taxon>
        <taxon>Fungi</taxon>
        <taxon>Dikarya</taxon>
        <taxon>Ascomycota</taxon>
        <taxon>Pezizomycotina</taxon>
        <taxon>Eurotiomycetes</taxon>
        <taxon>Eurotiomycetidae</taxon>
        <taxon>Eurotiales</taxon>
        <taxon>Aspergillaceae</taxon>
        <taxon>Penicillium</taxon>
    </lineage>
</organism>
<reference evidence="1" key="2">
    <citation type="journal article" date="2023" name="IMA Fungus">
        <title>Comparative genomic study of the Penicillium genus elucidates a diverse pangenome and 15 lateral gene transfer events.</title>
        <authorList>
            <person name="Petersen C."/>
            <person name="Sorensen T."/>
            <person name="Nielsen M.R."/>
            <person name="Sondergaard T.E."/>
            <person name="Sorensen J.L."/>
            <person name="Fitzpatrick D.A."/>
            <person name="Frisvad J.C."/>
            <person name="Nielsen K.L."/>
        </authorList>
    </citation>
    <scope>NUCLEOTIDE SEQUENCE</scope>
    <source>
        <strain evidence="1">IBT 23319</strain>
    </source>
</reference>
<dbReference type="RefSeq" id="XP_056500701.1">
    <property type="nucleotide sequence ID" value="XM_056643887.1"/>
</dbReference>
<keyword evidence="2" id="KW-1185">Reference proteome</keyword>
<dbReference type="InterPro" id="IPR053037">
    <property type="entry name" value="Pericyclase_pydY-like"/>
</dbReference>
<reference evidence="1" key="1">
    <citation type="submission" date="2022-11" db="EMBL/GenBank/DDBJ databases">
        <authorList>
            <person name="Petersen C."/>
        </authorList>
    </citation>
    <scope>NUCLEOTIDE SEQUENCE</scope>
    <source>
        <strain evidence="1">IBT 23319</strain>
    </source>
</reference>
<dbReference type="GeneID" id="81383054"/>
<comment type="caution">
    <text evidence="1">The sequence shown here is derived from an EMBL/GenBank/DDBJ whole genome shotgun (WGS) entry which is preliminary data.</text>
</comment>
<gene>
    <name evidence="1" type="ORF">N7469_004967</name>
</gene>
<dbReference type="AlphaFoldDB" id="A0A9W9P0X4"/>
<dbReference type="OrthoDB" id="425354at2759"/>
<evidence type="ECO:0000313" key="2">
    <source>
        <dbReference type="Proteomes" id="UP001147733"/>
    </source>
</evidence>
<dbReference type="PANTHER" id="PTHR38115">
    <property type="entry name" value="LIPOCALIN-LIKE DOMAIN-CONTAINING PROTEIN"/>
    <property type="match status" value="1"/>
</dbReference>
<proteinExistence type="predicted"/>
<accession>A0A9W9P0X4</accession>